<proteinExistence type="predicted"/>
<accession>J3KYI7</accession>
<name>J3KYI7_ORYBR</name>
<protein>
    <submittedName>
        <fullName evidence="2">Uncharacterized protein</fullName>
    </submittedName>
</protein>
<dbReference type="Proteomes" id="UP000006038">
    <property type="component" value="Chromosome 1"/>
</dbReference>
<evidence type="ECO:0000313" key="2">
    <source>
        <dbReference type="EnsemblPlants" id="OB01G20430.1"/>
    </source>
</evidence>
<dbReference type="Gramene" id="OB01G20430.1">
    <property type="protein sequence ID" value="OB01G20430.1"/>
    <property type="gene ID" value="OB01G20430"/>
</dbReference>
<evidence type="ECO:0000256" key="1">
    <source>
        <dbReference type="SAM" id="MobiDB-lite"/>
    </source>
</evidence>
<organism evidence="2">
    <name type="scientific">Oryza brachyantha</name>
    <name type="common">malo sina</name>
    <dbReference type="NCBI Taxonomy" id="4533"/>
    <lineage>
        <taxon>Eukaryota</taxon>
        <taxon>Viridiplantae</taxon>
        <taxon>Streptophyta</taxon>
        <taxon>Embryophyta</taxon>
        <taxon>Tracheophyta</taxon>
        <taxon>Spermatophyta</taxon>
        <taxon>Magnoliopsida</taxon>
        <taxon>Liliopsida</taxon>
        <taxon>Poales</taxon>
        <taxon>Poaceae</taxon>
        <taxon>BOP clade</taxon>
        <taxon>Oryzoideae</taxon>
        <taxon>Oryzeae</taxon>
        <taxon>Oryzinae</taxon>
        <taxon>Oryza</taxon>
    </lineage>
</organism>
<evidence type="ECO:0000313" key="3">
    <source>
        <dbReference type="Proteomes" id="UP000006038"/>
    </source>
</evidence>
<keyword evidence="3" id="KW-1185">Reference proteome</keyword>
<feature type="region of interest" description="Disordered" evidence="1">
    <location>
        <begin position="49"/>
        <end position="68"/>
    </location>
</feature>
<dbReference type="AlphaFoldDB" id="J3KYI7"/>
<reference evidence="2" key="1">
    <citation type="journal article" date="2013" name="Nat. Commun.">
        <title>Whole-genome sequencing of Oryza brachyantha reveals mechanisms underlying Oryza genome evolution.</title>
        <authorList>
            <person name="Chen J."/>
            <person name="Huang Q."/>
            <person name="Gao D."/>
            <person name="Wang J."/>
            <person name="Lang Y."/>
            <person name="Liu T."/>
            <person name="Li B."/>
            <person name="Bai Z."/>
            <person name="Luis Goicoechea J."/>
            <person name="Liang C."/>
            <person name="Chen C."/>
            <person name="Zhang W."/>
            <person name="Sun S."/>
            <person name="Liao Y."/>
            <person name="Zhang X."/>
            <person name="Yang L."/>
            <person name="Song C."/>
            <person name="Wang M."/>
            <person name="Shi J."/>
            <person name="Liu G."/>
            <person name="Liu J."/>
            <person name="Zhou H."/>
            <person name="Zhou W."/>
            <person name="Yu Q."/>
            <person name="An N."/>
            <person name="Chen Y."/>
            <person name="Cai Q."/>
            <person name="Wang B."/>
            <person name="Liu B."/>
            <person name="Min J."/>
            <person name="Huang Y."/>
            <person name="Wu H."/>
            <person name="Li Z."/>
            <person name="Zhang Y."/>
            <person name="Yin Y."/>
            <person name="Song W."/>
            <person name="Jiang J."/>
            <person name="Jackson S.A."/>
            <person name="Wing R.A."/>
            <person name="Wang J."/>
            <person name="Chen M."/>
        </authorList>
    </citation>
    <scope>NUCLEOTIDE SEQUENCE [LARGE SCALE GENOMIC DNA]</scope>
    <source>
        <strain evidence="2">cv. IRGC 101232</strain>
    </source>
</reference>
<reference evidence="2" key="2">
    <citation type="submission" date="2013-04" db="UniProtKB">
        <authorList>
            <consortium name="EnsemblPlants"/>
        </authorList>
    </citation>
    <scope>IDENTIFICATION</scope>
</reference>
<sequence>MKMQPDQGCCHPGLPGDGLCYDGLHDLLRLGARMVVELWEQAIPRVSVDSAGEEDGRNQAEHQQATHGSRHVSNLCCTALHYVASRRRELLFVCFYFSSCGWRDEAGMGWHI</sequence>
<dbReference type="EnsemblPlants" id="OB01G20430.1">
    <property type="protein sequence ID" value="OB01G20430.1"/>
    <property type="gene ID" value="OB01G20430"/>
</dbReference>
<dbReference type="HOGENOM" id="CLU_2149709_0_0_1"/>